<sequence>PRARAGRWPSGSRAGYRFRPGRSTAGRAWWPPPAGQIRQMAPPGRYPSAAGPGRAWLAGRGWRGCRRAALAQAQHGRGYAYRMGWEALK</sequence>
<name>A0A699U8F3_TANCI</name>
<dbReference type="AlphaFoldDB" id="A0A699U8F3"/>
<gene>
    <name evidence="2" type="ORF">Tci_888013</name>
</gene>
<feature type="non-terminal residue" evidence="2">
    <location>
        <position position="1"/>
    </location>
</feature>
<organism evidence="2">
    <name type="scientific">Tanacetum cinerariifolium</name>
    <name type="common">Dalmatian daisy</name>
    <name type="synonym">Chrysanthemum cinerariifolium</name>
    <dbReference type="NCBI Taxonomy" id="118510"/>
    <lineage>
        <taxon>Eukaryota</taxon>
        <taxon>Viridiplantae</taxon>
        <taxon>Streptophyta</taxon>
        <taxon>Embryophyta</taxon>
        <taxon>Tracheophyta</taxon>
        <taxon>Spermatophyta</taxon>
        <taxon>Magnoliopsida</taxon>
        <taxon>eudicotyledons</taxon>
        <taxon>Gunneridae</taxon>
        <taxon>Pentapetalae</taxon>
        <taxon>asterids</taxon>
        <taxon>campanulids</taxon>
        <taxon>Asterales</taxon>
        <taxon>Asteraceae</taxon>
        <taxon>Asteroideae</taxon>
        <taxon>Anthemideae</taxon>
        <taxon>Anthemidinae</taxon>
        <taxon>Tanacetum</taxon>
    </lineage>
</organism>
<evidence type="ECO:0000256" key="1">
    <source>
        <dbReference type="SAM" id="MobiDB-lite"/>
    </source>
</evidence>
<reference evidence="2" key="1">
    <citation type="journal article" date="2019" name="Sci. Rep.">
        <title>Draft genome of Tanacetum cinerariifolium, the natural source of mosquito coil.</title>
        <authorList>
            <person name="Yamashiro T."/>
            <person name="Shiraishi A."/>
            <person name="Satake H."/>
            <person name="Nakayama K."/>
        </authorList>
    </citation>
    <scope>NUCLEOTIDE SEQUENCE</scope>
</reference>
<proteinExistence type="predicted"/>
<evidence type="ECO:0000313" key="2">
    <source>
        <dbReference type="EMBL" id="GFD16044.1"/>
    </source>
</evidence>
<protein>
    <submittedName>
        <fullName evidence="2">Uncharacterized protein</fullName>
    </submittedName>
</protein>
<dbReference type="EMBL" id="BKCJ011290676">
    <property type="protein sequence ID" value="GFD16044.1"/>
    <property type="molecule type" value="Genomic_DNA"/>
</dbReference>
<accession>A0A699U8F3</accession>
<feature type="region of interest" description="Disordered" evidence="1">
    <location>
        <begin position="1"/>
        <end position="50"/>
    </location>
</feature>
<comment type="caution">
    <text evidence="2">The sequence shown here is derived from an EMBL/GenBank/DDBJ whole genome shotgun (WGS) entry which is preliminary data.</text>
</comment>